<keyword evidence="2" id="KW-1185">Reference proteome</keyword>
<name>A0A366MG11_9EURY</name>
<dbReference type="EMBL" id="NIZT01000003">
    <property type="protein sequence ID" value="RBQ24449.1"/>
    <property type="molecule type" value="Genomic_DNA"/>
</dbReference>
<dbReference type="Proteomes" id="UP000253099">
    <property type="component" value="Unassembled WGS sequence"/>
</dbReference>
<dbReference type="AlphaFoldDB" id="A0A366MG11"/>
<sequence>MTSVFEESILRDYNFDKEKINWNFSPTILPVTMGQIEYERSHLLKKLKTRDPLRFKN</sequence>
<reference evidence="1 2" key="1">
    <citation type="submission" date="2018-06" db="EMBL/GenBank/DDBJ databases">
        <title>Genomic insight into two independent archaeal endosymbiosis events.</title>
        <authorList>
            <person name="Lind A.E."/>
            <person name="Lewis W.H."/>
            <person name="Spang A."/>
            <person name="Guy L."/>
            <person name="Embley M.T."/>
            <person name="Ettema T.J.G."/>
        </authorList>
    </citation>
    <scope>NUCLEOTIDE SEQUENCE [LARGE SCALE GENOMIC DNA]</scope>
    <source>
        <strain evidence="1">NOE</strain>
    </source>
</reference>
<proteinExistence type="predicted"/>
<protein>
    <submittedName>
        <fullName evidence="1">Uncharacterized protein</fullName>
    </submittedName>
</protein>
<accession>A0A366MG11</accession>
<organism evidence="1 2">
    <name type="scientific">Candidatus Methanobinarius endosymbioticus</name>
    <dbReference type="NCBI Taxonomy" id="2006182"/>
    <lineage>
        <taxon>Archaea</taxon>
        <taxon>Methanobacteriati</taxon>
        <taxon>Methanobacteriota</taxon>
        <taxon>Methanomada group</taxon>
        <taxon>Methanobacteria</taxon>
        <taxon>Methanobacteriales</taxon>
        <taxon>Methanobacteriaceae</taxon>
        <taxon>Candidatus Methanobinarius</taxon>
    </lineage>
</organism>
<gene>
    <name evidence="1" type="ORF">ALNOE001_00930</name>
</gene>
<evidence type="ECO:0000313" key="2">
    <source>
        <dbReference type="Proteomes" id="UP000253099"/>
    </source>
</evidence>
<comment type="caution">
    <text evidence="1">The sequence shown here is derived from an EMBL/GenBank/DDBJ whole genome shotgun (WGS) entry which is preliminary data.</text>
</comment>
<evidence type="ECO:0000313" key="1">
    <source>
        <dbReference type="EMBL" id="RBQ24449.1"/>
    </source>
</evidence>